<feature type="compositionally biased region" description="Low complexity" evidence="1">
    <location>
        <begin position="18"/>
        <end position="28"/>
    </location>
</feature>
<sequence length="85" mass="9623">MIDGSDCEEEEEGTTIQGRSGSSCRRISGNGGTIEEYEVQYRLCTIVMFPLFYNRAICCSPSLRTRVERESIDVRENMTSSKPVF</sequence>
<feature type="region of interest" description="Disordered" evidence="1">
    <location>
        <begin position="1"/>
        <end position="29"/>
    </location>
</feature>
<proteinExistence type="predicted"/>
<organism evidence="2 3">
    <name type="scientific">Clitoria ternatea</name>
    <name type="common">Butterfly pea</name>
    <dbReference type="NCBI Taxonomy" id="43366"/>
    <lineage>
        <taxon>Eukaryota</taxon>
        <taxon>Viridiplantae</taxon>
        <taxon>Streptophyta</taxon>
        <taxon>Embryophyta</taxon>
        <taxon>Tracheophyta</taxon>
        <taxon>Spermatophyta</taxon>
        <taxon>Magnoliopsida</taxon>
        <taxon>eudicotyledons</taxon>
        <taxon>Gunneridae</taxon>
        <taxon>Pentapetalae</taxon>
        <taxon>rosids</taxon>
        <taxon>fabids</taxon>
        <taxon>Fabales</taxon>
        <taxon>Fabaceae</taxon>
        <taxon>Papilionoideae</taxon>
        <taxon>50 kb inversion clade</taxon>
        <taxon>NPAAA clade</taxon>
        <taxon>indigoferoid/millettioid clade</taxon>
        <taxon>Phaseoleae</taxon>
        <taxon>Clitoria</taxon>
    </lineage>
</organism>
<evidence type="ECO:0000256" key="1">
    <source>
        <dbReference type="SAM" id="MobiDB-lite"/>
    </source>
</evidence>
<feature type="compositionally biased region" description="Acidic residues" evidence="1">
    <location>
        <begin position="1"/>
        <end position="13"/>
    </location>
</feature>
<dbReference type="Proteomes" id="UP001359559">
    <property type="component" value="Unassembled WGS sequence"/>
</dbReference>
<dbReference type="EMBL" id="JAYKXN010000005">
    <property type="protein sequence ID" value="KAK7284760.1"/>
    <property type="molecule type" value="Genomic_DNA"/>
</dbReference>
<name>A0AAN9IR74_CLITE</name>
<reference evidence="2 3" key="1">
    <citation type="submission" date="2024-01" db="EMBL/GenBank/DDBJ databases">
        <title>The genomes of 5 underutilized Papilionoideae crops provide insights into root nodulation and disease resistance.</title>
        <authorList>
            <person name="Yuan L."/>
        </authorList>
    </citation>
    <scope>NUCLEOTIDE SEQUENCE [LARGE SCALE GENOMIC DNA]</scope>
    <source>
        <strain evidence="2">LY-2023</strain>
        <tissue evidence="2">Leaf</tissue>
    </source>
</reference>
<accession>A0AAN9IR74</accession>
<dbReference type="AlphaFoldDB" id="A0AAN9IR74"/>
<protein>
    <submittedName>
        <fullName evidence="2">Uncharacterized protein</fullName>
    </submittedName>
</protein>
<evidence type="ECO:0000313" key="2">
    <source>
        <dbReference type="EMBL" id="KAK7284760.1"/>
    </source>
</evidence>
<keyword evidence="3" id="KW-1185">Reference proteome</keyword>
<gene>
    <name evidence="2" type="ORF">RJT34_19513</name>
</gene>
<evidence type="ECO:0000313" key="3">
    <source>
        <dbReference type="Proteomes" id="UP001359559"/>
    </source>
</evidence>
<comment type="caution">
    <text evidence="2">The sequence shown here is derived from an EMBL/GenBank/DDBJ whole genome shotgun (WGS) entry which is preliminary data.</text>
</comment>